<dbReference type="Gene3D" id="3.50.50.60">
    <property type="entry name" value="FAD/NAD(P)-binding domain"/>
    <property type="match status" value="1"/>
</dbReference>
<evidence type="ECO:0000313" key="8">
    <source>
        <dbReference type="EMBL" id="KAF6800901.1"/>
    </source>
</evidence>
<accession>A0A8H6IVI6</accession>
<dbReference type="GO" id="GO:0071949">
    <property type="term" value="F:FAD binding"/>
    <property type="evidence" value="ECO:0007669"/>
    <property type="project" value="InterPro"/>
</dbReference>
<comment type="caution">
    <text evidence="8">The sequence shown here is derived from an EMBL/GenBank/DDBJ whole genome shotgun (WGS) entry which is preliminary data.</text>
</comment>
<feature type="compositionally biased region" description="Polar residues" evidence="6">
    <location>
        <begin position="433"/>
        <end position="445"/>
    </location>
</feature>
<organism evidence="8 9">
    <name type="scientific">Colletotrichum sojae</name>
    <dbReference type="NCBI Taxonomy" id="2175907"/>
    <lineage>
        <taxon>Eukaryota</taxon>
        <taxon>Fungi</taxon>
        <taxon>Dikarya</taxon>
        <taxon>Ascomycota</taxon>
        <taxon>Pezizomycotina</taxon>
        <taxon>Sordariomycetes</taxon>
        <taxon>Hypocreomycetidae</taxon>
        <taxon>Glomerellales</taxon>
        <taxon>Glomerellaceae</taxon>
        <taxon>Colletotrichum</taxon>
        <taxon>Colletotrichum orchidearum species complex</taxon>
    </lineage>
</organism>
<dbReference type="PRINTS" id="PR00420">
    <property type="entry name" value="RNGMNOXGNASE"/>
</dbReference>
<reference evidence="8 9" key="1">
    <citation type="journal article" date="2020" name="Phytopathology">
        <title>Genome Sequence Resources of Colletotrichum truncatum, C. plurivorum, C. musicola, and C. sojae: Four Species Pathogenic to Soybean (Glycine max).</title>
        <authorList>
            <person name="Rogerio F."/>
            <person name="Boufleur T.R."/>
            <person name="Ciampi-Guillardi M."/>
            <person name="Sukno S.A."/>
            <person name="Thon M.R."/>
            <person name="Massola Junior N.S."/>
            <person name="Baroncelli R."/>
        </authorList>
    </citation>
    <scope>NUCLEOTIDE SEQUENCE [LARGE SCALE GENOMIC DNA]</scope>
    <source>
        <strain evidence="8 9">LFN0009</strain>
    </source>
</reference>
<evidence type="ECO:0000313" key="9">
    <source>
        <dbReference type="Proteomes" id="UP000652219"/>
    </source>
</evidence>
<dbReference type="Pfam" id="PF01494">
    <property type="entry name" value="FAD_binding_3"/>
    <property type="match status" value="1"/>
</dbReference>
<evidence type="ECO:0000256" key="4">
    <source>
        <dbReference type="ARBA" id="ARBA00023002"/>
    </source>
</evidence>
<protein>
    <recommendedName>
        <fullName evidence="7">FAD-binding domain-containing protein</fullName>
    </recommendedName>
</protein>
<evidence type="ECO:0000256" key="5">
    <source>
        <dbReference type="ARBA" id="ARBA00023033"/>
    </source>
</evidence>
<sequence length="445" mass="48835">MAPTTNTARFDIVIVGGGIAGLSAAIALRGPNRRITVLEQSHLNKEIGATISLQPNASKIVEKQWGLEEALAKKGSMADKAFRIYDTGGKLHAEIPFHLKKSYGADRMVYHRVDLHDSLKEAAIQVTQNCCVVVRTGCVVKGCDPDAGNVTLESGEVVAGDLIIGADGIKSAIRKSVLGKEAPAIPTGLSAYRLIVESSALEKDEDFTSVIDPRESYTTMIMGHDRRIIMGPARGGSIYSIVAMVPDDKMHESAESKSWTTKGDPDKLRETFEVFPNWAKAVFKNCTEVGLWQLRDLDPLETWHRGRTIIIGDASHAMLPTQGQGASQSVEDAEALGFIFADVKQKPTREEVTALLKTVFESRYERTTLIQNYSRQSGKPATDKFSKKITMNPAEFMDYNCTYSGARDWIKRQAKLKESEALKQTCRDPLPIPTNQMDAVSLGSD</sequence>
<gene>
    <name evidence="8" type="ORF">CSOJ01_12163</name>
</gene>
<dbReference type="AlphaFoldDB" id="A0A8H6IVI6"/>
<dbReference type="InterPro" id="IPR002938">
    <property type="entry name" value="FAD-bd"/>
</dbReference>
<evidence type="ECO:0000256" key="6">
    <source>
        <dbReference type="SAM" id="MobiDB-lite"/>
    </source>
</evidence>
<dbReference type="Proteomes" id="UP000652219">
    <property type="component" value="Unassembled WGS sequence"/>
</dbReference>
<dbReference type="InterPro" id="IPR050493">
    <property type="entry name" value="FAD-dep_Monooxygenase_BioMet"/>
</dbReference>
<evidence type="ECO:0000256" key="2">
    <source>
        <dbReference type="ARBA" id="ARBA00022630"/>
    </source>
</evidence>
<keyword evidence="4" id="KW-0560">Oxidoreductase</keyword>
<dbReference type="PANTHER" id="PTHR13789:SF314">
    <property type="entry name" value="FAD-BINDING DOMAIN-CONTAINING PROTEIN"/>
    <property type="match status" value="1"/>
</dbReference>
<proteinExistence type="inferred from homology"/>
<keyword evidence="9" id="KW-1185">Reference proteome</keyword>
<dbReference type="PANTHER" id="PTHR13789">
    <property type="entry name" value="MONOOXYGENASE"/>
    <property type="match status" value="1"/>
</dbReference>
<dbReference type="SUPFAM" id="SSF54373">
    <property type="entry name" value="FAD-linked reductases, C-terminal domain"/>
    <property type="match status" value="1"/>
</dbReference>
<dbReference type="SUPFAM" id="SSF51905">
    <property type="entry name" value="FAD/NAD(P)-binding domain"/>
    <property type="match status" value="1"/>
</dbReference>
<keyword evidence="2" id="KW-0285">Flavoprotein</keyword>
<evidence type="ECO:0000256" key="3">
    <source>
        <dbReference type="ARBA" id="ARBA00022827"/>
    </source>
</evidence>
<name>A0A8H6IVI6_9PEZI</name>
<comment type="similarity">
    <text evidence="1">Belongs to the paxM FAD-dependent monooxygenase family.</text>
</comment>
<evidence type="ECO:0000256" key="1">
    <source>
        <dbReference type="ARBA" id="ARBA00007992"/>
    </source>
</evidence>
<keyword evidence="3" id="KW-0274">FAD</keyword>
<feature type="domain" description="FAD-binding" evidence="7">
    <location>
        <begin position="10"/>
        <end position="345"/>
    </location>
</feature>
<dbReference type="GO" id="GO:0004497">
    <property type="term" value="F:monooxygenase activity"/>
    <property type="evidence" value="ECO:0007669"/>
    <property type="project" value="UniProtKB-KW"/>
</dbReference>
<dbReference type="EMBL" id="WIGN01000303">
    <property type="protein sequence ID" value="KAF6800901.1"/>
    <property type="molecule type" value="Genomic_DNA"/>
</dbReference>
<evidence type="ECO:0000259" key="7">
    <source>
        <dbReference type="Pfam" id="PF01494"/>
    </source>
</evidence>
<feature type="region of interest" description="Disordered" evidence="6">
    <location>
        <begin position="426"/>
        <end position="445"/>
    </location>
</feature>
<dbReference type="InterPro" id="IPR036188">
    <property type="entry name" value="FAD/NAD-bd_sf"/>
</dbReference>
<keyword evidence="5" id="KW-0503">Monooxygenase</keyword>